<proteinExistence type="predicted"/>
<dbReference type="Proteomes" id="UP001177021">
    <property type="component" value="Unassembled WGS sequence"/>
</dbReference>
<comment type="caution">
    <text evidence="1">The sequence shown here is derived from an EMBL/GenBank/DDBJ whole genome shotgun (WGS) entry which is preliminary data.</text>
</comment>
<evidence type="ECO:0000313" key="1">
    <source>
        <dbReference type="EMBL" id="CAJ2638845.1"/>
    </source>
</evidence>
<reference evidence="1" key="1">
    <citation type="submission" date="2023-10" db="EMBL/GenBank/DDBJ databases">
        <authorList>
            <person name="Rodriguez Cubillos JULIANA M."/>
            <person name="De Vega J."/>
        </authorList>
    </citation>
    <scope>NUCLEOTIDE SEQUENCE</scope>
</reference>
<accession>A0ACB0J2V8</accession>
<organism evidence="1 2">
    <name type="scientific">Trifolium pratense</name>
    <name type="common">Red clover</name>
    <dbReference type="NCBI Taxonomy" id="57577"/>
    <lineage>
        <taxon>Eukaryota</taxon>
        <taxon>Viridiplantae</taxon>
        <taxon>Streptophyta</taxon>
        <taxon>Embryophyta</taxon>
        <taxon>Tracheophyta</taxon>
        <taxon>Spermatophyta</taxon>
        <taxon>Magnoliopsida</taxon>
        <taxon>eudicotyledons</taxon>
        <taxon>Gunneridae</taxon>
        <taxon>Pentapetalae</taxon>
        <taxon>rosids</taxon>
        <taxon>fabids</taxon>
        <taxon>Fabales</taxon>
        <taxon>Fabaceae</taxon>
        <taxon>Papilionoideae</taxon>
        <taxon>50 kb inversion clade</taxon>
        <taxon>NPAAA clade</taxon>
        <taxon>Hologalegina</taxon>
        <taxon>IRL clade</taxon>
        <taxon>Trifolieae</taxon>
        <taxon>Trifolium</taxon>
    </lineage>
</organism>
<gene>
    <name evidence="1" type="ORF">MILVUS5_LOCUS8983</name>
</gene>
<sequence length="593" mass="66757">MASSTSSSRKRMAGGDGLTNDCWELVISKLEKEKEEEEESNHCLETLSMVSKQLLSISSSFVHSIKLIHNPSSSPISRLFHRFTNLTSLDLSAFRGGGDINALLSRIPPTSVSRLTSLNLSNQQTFPILGLRSILLKNCRLTSLICSSIAFLKFTDITFIADSFPFLQHLDLSFPGGGEGILVVEDDYNNAMNLLPQKLKLLRSVNLSGNFYINNSSFLQLCINCEFLQQVLISRCPFITHAGIAEAIHHRPTLNSLSVTNFKEGLELENVDSYFIDSLTSLNRLTCLDFSFSCITDLMLKAIALHALPLTKLVLQDSYNYTYSGISHLLSKCPSLHHLDLQRANFLNDKLFNHLCAFLPGLLSINVSSCDKLTNSSFFALLTNCPLLSEIRMESTDIGLGPTPSIVDLLVYPQLKSLHLAYNSHLQDHHINNFASMFPNMQLIDLSFCHHIFQHRIAVLLKRCPKITHFKFVGFPHAKLRSINSEASILEVLNLAHSRIDDEGLYQISKTCPQLLQLDLEHCHNVTEKGVQLAVENCTRLREINLQHCHKVSTDIVSQMIFTRPSLRKIIAPPHFHPRDCDRKLLFERCLVF</sequence>
<evidence type="ECO:0000313" key="2">
    <source>
        <dbReference type="Proteomes" id="UP001177021"/>
    </source>
</evidence>
<name>A0ACB0J2V8_TRIPR</name>
<dbReference type="EMBL" id="CASHSV030000024">
    <property type="protein sequence ID" value="CAJ2638845.1"/>
    <property type="molecule type" value="Genomic_DNA"/>
</dbReference>
<protein>
    <submittedName>
        <fullName evidence="1">Uncharacterized protein</fullName>
    </submittedName>
</protein>
<keyword evidence="2" id="KW-1185">Reference proteome</keyword>